<dbReference type="Proteomes" id="UP001489004">
    <property type="component" value="Unassembled WGS sequence"/>
</dbReference>
<keyword evidence="1" id="KW-0863">Zinc-finger</keyword>
<keyword evidence="6" id="KW-1185">Reference proteome</keyword>
<dbReference type="GO" id="GO:0008270">
    <property type="term" value="F:zinc ion binding"/>
    <property type="evidence" value="ECO:0007669"/>
    <property type="project" value="UniProtKB-KW"/>
</dbReference>
<feature type="domain" description="SWIM-type" evidence="4">
    <location>
        <begin position="43"/>
        <end position="75"/>
    </location>
</feature>
<keyword evidence="1" id="KW-0479">Metal-binding</keyword>
<evidence type="ECO:0008006" key="7">
    <source>
        <dbReference type="Google" id="ProtNLM"/>
    </source>
</evidence>
<dbReference type="PANTHER" id="PTHR21540:SF0">
    <property type="entry name" value="PHD FAMILY PROTEIN"/>
    <property type="match status" value="1"/>
</dbReference>
<reference evidence="5 6" key="1">
    <citation type="journal article" date="2024" name="Nat. Commun.">
        <title>Phylogenomics reveals the evolutionary origins of lichenization in chlorophyte algae.</title>
        <authorList>
            <person name="Puginier C."/>
            <person name="Libourel C."/>
            <person name="Otte J."/>
            <person name="Skaloud P."/>
            <person name="Haon M."/>
            <person name="Grisel S."/>
            <person name="Petersen M."/>
            <person name="Berrin J.G."/>
            <person name="Delaux P.M."/>
            <person name="Dal Grande F."/>
            <person name="Keller J."/>
        </authorList>
    </citation>
    <scope>NUCLEOTIDE SEQUENCE [LARGE SCALE GENOMIC DNA]</scope>
    <source>
        <strain evidence="5 6">SAG 2043</strain>
    </source>
</reference>
<dbReference type="AlphaFoldDB" id="A0AAW1QP84"/>
<name>A0AAW1QP84_9CHLO</name>
<dbReference type="EMBL" id="JALJOR010000002">
    <property type="protein sequence ID" value="KAK9823335.1"/>
    <property type="molecule type" value="Genomic_DNA"/>
</dbReference>
<dbReference type="PROSITE" id="PS50966">
    <property type="entry name" value="ZF_SWIM"/>
    <property type="match status" value="1"/>
</dbReference>
<comment type="caution">
    <text evidence="5">The sequence shown here is derived from an EMBL/GenBank/DDBJ whole genome shotgun (WGS) entry which is preliminary data.</text>
</comment>
<dbReference type="Gene3D" id="3.30.40.10">
    <property type="entry name" value="Zinc/RING finger domain, C3HC4 (zinc finger)"/>
    <property type="match status" value="1"/>
</dbReference>
<dbReference type="PANTHER" id="PTHR21540">
    <property type="entry name" value="RING FINGER AND SWIM DOMAIN-CONTAINING PROTEIN 2"/>
    <property type="match status" value="1"/>
</dbReference>
<sequence length="261" mass="28314">MVRALPGSGHRLYLLDRKTVALLGSPSGPMEEFVVLGATGNVYTVTLSRQPTCTCPDAAKGNLCKHQLFVMLRILRLDAKDPLVWQRAFLTPEIEEILGGTRSTRADETAIAQESLRAHYRRMSGQGPSTDDGGEGEQQPGQRAVEGDCPICYDELKAGSSAAADKIVWCATCGNNVHAECFRRWTAAKQASHTPVSCVYCRATPWIDGSNPQGGAAPEDDSGYVNLKAVSEHHRNADSSLEALYGDRARWIGRGGGRSYY</sequence>
<dbReference type="SUPFAM" id="SSF57850">
    <property type="entry name" value="RING/U-box"/>
    <property type="match status" value="1"/>
</dbReference>
<evidence type="ECO:0000259" key="3">
    <source>
        <dbReference type="PROSITE" id="PS50089"/>
    </source>
</evidence>
<dbReference type="InterPro" id="IPR013083">
    <property type="entry name" value="Znf_RING/FYVE/PHD"/>
</dbReference>
<proteinExistence type="predicted"/>
<accession>A0AAW1QP84</accession>
<evidence type="ECO:0000313" key="6">
    <source>
        <dbReference type="Proteomes" id="UP001489004"/>
    </source>
</evidence>
<keyword evidence="1" id="KW-0862">Zinc</keyword>
<evidence type="ECO:0000256" key="1">
    <source>
        <dbReference type="PROSITE-ProRule" id="PRU00175"/>
    </source>
</evidence>
<dbReference type="Pfam" id="PF04434">
    <property type="entry name" value="SWIM"/>
    <property type="match status" value="1"/>
</dbReference>
<evidence type="ECO:0000313" key="5">
    <source>
        <dbReference type="EMBL" id="KAK9823335.1"/>
    </source>
</evidence>
<gene>
    <name evidence="5" type="ORF">WJX72_002022</name>
</gene>
<dbReference type="GO" id="GO:0061630">
    <property type="term" value="F:ubiquitin protein ligase activity"/>
    <property type="evidence" value="ECO:0007669"/>
    <property type="project" value="InterPro"/>
</dbReference>
<dbReference type="InterPro" id="IPR039903">
    <property type="entry name" value="Zswim2"/>
</dbReference>
<evidence type="ECO:0000256" key="2">
    <source>
        <dbReference type="SAM" id="MobiDB-lite"/>
    </source>
</evidence>
<dbReference type="InterPro" id="IPR007527">
    <property type="entry name" value="Znf_SWIM"/>
</dbReference>
<organism evidence="5 6">
    <name type="scientific">[Myrmecia] bisecta</name>
    <dbReference type="NCBI Taxonomy" id="41462"/>
    <lineage>
        <taxon>Eukaryota</taxon>
        <taxon>Viridiplantae</taxon>
        <taxon>Chlorophyta</taxon>
        <taxon>core chlorophytes</taxon>
        <taxon>Trebouxiophyceae</taxon>
        <taxon>Trebouxiales</taxon>
        <taxon>Trebouxiaceae</taxon>
        <taxon>Myrmecia</taxon>
    </lineage>
</organism>
<evidence type="ECO:0000259" key="4">
    <source>
        <dbReference type="PROSITE" id="PS50966"/>
    </source>
</evidence>
<feature type="domain" description="RING-type" evidence="3">
    <location>
        <begin position="149"/>
        <end position="202"/>
    </location>
</feature>
<dbReference type="InterPro" id="IPR001841">
    <property type="entry name" value="Znf_RING"/>
</dbReference>
<dbReference type="Pfam" id="PF13639">
    <property type="entry name" value="zf-RING_2"/>
    <property type="match status" value="1"/>
</dbReference>
<protein>
    <recommendedName>
        <fullName evidence="7">SWIM-type domain-containing protein</fullName>
    </recommendedName>
</protein>
<dbReference type="PROSITE" id="PS50089">
    <property type="entry name" value="ZF_RING_2"/>
    <property type="match status" value="1"/>
</dbReference>
<feature type="region of interest" description="Disordered" evidence="2">
    <location>
        <begin position="122"/>
        <end position="143"/>
    </location>
</feature>